<dbReference type="EMBL" id="KV426063">
    <property type="protein sequence ID" value="KZV89821.1"/>
    <property type="molecule type" value="Genomic_DNA"/>
</dbReference>
<sequence>MSLSYKVSVLAQEHTRLVSELAKLEYAPGALKTAKTYVADLKTQIIAVSAELKAAKKAEDVTGVELHEFKHAALRNITYRATGQKAKWDAKASKVERAYVDARERRVNAEASLRSLKATLSESEQNVETLTGEVAQRDALLREQLQMYSHVFDGPTPEAPQDDQLEWIVKRNEEESKVHQAALDLETQTLASLQDAKKMLDNCLHKMQEAQNRRDTDLLSSKTADMWESQAITAAQIFAQHFESAYATAQRSNPAVNALPVITLPKTDPNEVRFNNIWDNEQVRRVWAGISSVKETGRALCLEITRTEERIKRAEEKVEPVAEALTRARANLLAFRKTTFEAFASQAAPPDYTEEAHAAAAAPPPPPPEPVNAPPYA</sequence>
<dbReference type="Proteomes" id="UP000077266">
    <property type="component" value="Unassembled WGS sequence"/>
</dbReference>
<evidence type="ECO:0000256" key="1">
    <source>
        <dbReference type="SAM" id="Coils"/>
    </source>
</evidence>
<reference evidence="3 4" key="1">
    <citation type="journal article" date="2016" name="Mol. Biol. Evol.">
        <title>Comparative Genomics of Early-Diverging Mushroom-Forming Fungi Provides Insights into the Origins of Lignocellulose Decay Capabilities.</title>
        <authorList>
            <person name="Nagy L.G."/>
            <person name="Riley R."/>
            <person name="Tritt A."/>
            <person name="Adam C."/>
            <person name="Daum C."/>
            <person name="Floudas D."/>
            <person name="Sun H."/>
            <person name="Yadav J.S."/>
            <person name="Pangilinan J."/>
            <person name="Larsson K.H."/>
            <person name="Matsuura K."/>
            <person name="Barry K."/>
            <person name="Labutti K."/>
            <person name="Kuo R."/>
            <person name="Ohm R.A."/>
            <person name="Bhattacharya S.S."/>
            <person name="Shirouzu T."/>
            <person name="Yoshinaga Y."/>
            <person name="Martin F.M."/>
            <person name="Grigoriev I.V."/>
            <person name="Hibbett D.S."/>
        </authorList>
    </citation>
    <scope>NUCLEOTIDE SEQUENCE [LARGE SCALE GENOMIC DNA]</scope>
    <source>
        <strain evidence="3 4">HHB12029</strain>
    </source>
</reference>
<name>A0A165G0U4_EXIGL</name>
<dbReference type="InParanoid" id="A0A165G0U4"/>
<gene>
    <name evidence="3" type="ORF">EXIGLDRAFT_137509</name>
</gene>
<keyword evidence="4" id="KW-1185">Reference proteome</keyword>
<feature type="compositionally biased region" description="Pro residues" evidence="2">
    <location>
        <begin position="362"/>
        <end position="377"/>
    </location>
</feature>
<protein>
    <submittedName>
        <fullName evidence="3">Uncharacterized protein</fullName>
    </submittedName>
</protein>
<evidence type="ECO:0000256" key="2">
    <source>
        <dbReference type="SAM" id="MobiDB-lite"/>
    </source>
</evidence>
<evidence type="ECO:0000313" key="4">
    <source>
        <dbReference type="Proteomes" id="UP000077266"/>
    </source>
</evidence>
<keyword evidence="1" id="KW-0175">Coiled coil</keyword>
<dbReference type="PANTHER" id="PTHR21974:SF2">
    <property type="entry name" value="RE15880P"/>
    <property type="match status" value="1"/>
</dbReference>
<dbReference type="PANTHER" id="PTHR21974">
    <property type="entry name" value="RE15880P"/>
    <property type="match status" value="1"/>
</dbReference>
<feature type="coiled-coil region" evidence="1">
    <location>
        <begin position="99"/>
        <end position="133"/>
    </location>
</feature>
<dbReference type="STRING" id="1314781.A0A165G0U4"/>
<proteinExistence type="predicted"/>
<accession>A0A165G0U4</accession>
<organism evidence="3 4">
    <name type="scientific">Exidia glandulosa HHB12029</name>
    <dbReference type="NCBI Taxonomy" id="1314781"/>
    <lineage>
        <taxon>Eukaryota</taxon>
        <taxon>Fungi</taxon>
        <taxon>Dikarya</taxon>
        <taxon>Basidiomycota</taxon>
        <taxon>Agaricomycotina</taxon>
        <taxon>Agaricomycetes</taxon>
        <taxon>Auriculariales</taxon>
        <taxon>Exidiaceae</taxon>
        <taxon>Exidia</taxon>
    </lineage>
</organism>
<dbReference type="OrthoDB" id="2562743at2759"/>
<dbReference type="AlphaFoldDB" id="A0A165G0U4"/>
<evidence type="ECO:0000313" key="3">
    <source>
        <dbReference type="EMBL" id="KZV89821.1"/>
    </source>
</evidence>
<feature type="region of interest" description="Disordered" evidence="2">
    <location>
        <begin position="346"/>
        <end position="377"/>
    </location>
</feature>